<dbReference type="PANTHER" id="PTHR23033:SF14">
    <property type="entry name" value="GLYCOPROTEIN-N-ACETYLGALACTOSAMINE 3-BETA-GALACTOSYLTRANSFERASE 1-RELATED"/>
    <property type="match status" value="1"/>
</dbReference>
<feature type="domain" description="Fringe-like glycosyltransferase" evidence="14">
    <location>
        <begin position="430"/>
        <end position="598"/>
    </location>
</feature>
<comment type="caution">
    <text evidence="15">The sequence shown here is derived from an EMBL/GenBank/DDBJ whole genome shotgun (WGS) entry which is preliminary data.</text>
</comment>
<protein>
    <recommendedName>
        <fullName evidence="4">N-acetylgalactosaminide beta-1,3-galactosyltransferase</fullName>
        <ecNumber evidence="4">2.4.1.122</ecNumber>
    </recommendedName>
</protein>
<evidence type="ECO:0000256" key="3">
    <source>
        <dbReference type="ARBA" id="ARBA00006462"/>
    </source>
</evidence>
<keyword evidence="6" id="KW-0808">Transferase</keyword>
<dbReference type="GO" id="GO:0000166">
    <property type="term" value="F:nucleotide binding"/>
    <property type="evidence" value="ECO:0007669"/>
    <property type="project" value="UniProtKB-KW"/>
</dbReference>
<dbReference type="InterPro" id="IPR026050">
    <property type="entry name" value="C1GALT1/C1GALT1_chp1"/>
</dbReference>
<keyword evidence="7 13" id="KW-0812">Transmembrane</keyword>
<dbReference type="EMBL" id="JAWQEG010002240">
    <property type="protein sequence ID" value="KAK3873282.1"/>
    <property type="molecule type" value="Genomic_DNA"/>
</dbReference>
<dbReference type="PANTHER" id="PTHR23033">
    <property type="entry name" value="BETA1,3-GALACTOSYLTRANSFERASE"/>
    <property type="match status" value="1"/>
</dbReference>
<comment type="similarity">
    <text evidence="3">Belongs to the glycosyltransferase 31 family. Beta3-Gal-T subfamily.</text>
</comment>
<dbReference type="AlphaFoldDB" id="A0AAE1FFG0"/>
<comment type="subcellular location">
    <subcellularLocation>
        <location evidence="1">Membrane</location>
        <topology evidence="1">Single-pass type II membrane protein</topology>
    </subcellularLocation>
</comment>
<name>A0AAE1FFG0_PETCI</name>
<evidence type="ECO:0000313" key="16">
    <source>
        <dbReference type="Proteomes" id="UP001286313"/>
    </source>
</evidence>
<dbReference type="EC" id="2.4.1.122" evidence="4"/>
<evidence type="ECO:0000256" key="7">
    <source>
        <dbReference type="ARBA" id="ARBA00022692"/>
    </source>
</evidence>
<proteinExistence type="inferred from homology"/>
<evidence type="ECO:0000259" key="14">
    <source>
        <dbReference type="Pfam" id="PF02434"/>
    </source>
</evidence>
<keyword evidence="9" id="KW-0735">Signal-anchor</keyword>
<keyword evidence="10 13" id="KW-1133">Transmembrane helix</keyword>
<dbReference type="InterPro" id="IPR003378">
    <property type="entry name" value="Fringe-like_glycosylTrfase"/>
</dbReference>
<gene>
    <name evidence="15" type="ORF">Pcinc_021692</name>
</gene>
<evidence type="ECO:0000256" key="11">
    <source>
        <dbReference type="ARBA" id="ARBA00023136"/>
    </source>
</evidence>
<feature type="region of interest" description="Disordered" evidence="12">
    <location>
        <begin position="683"/>
        <end position="704"/>
    </location>
</feature>
<evidence type="ECO:0000256" key="12">
    <source>
        <dbReference type="SAM" id="MobiDB-lite"/>
    </source>
</evidence>
<evidence type="ECO:0000256" key="1">
    <source>
        <dbReference type="ARBA" id="ARBA00004606"/>
    </source>
</evidence>
<evidence type="ECO:0000256" key="8">
    <source>
        <dbReference type="ARBA" id="ARBA00022741"/>
    </source>
</evidence>
<organism evidence="15 16">
    <name type="scientific">Petrolisthes cinctipes</name>
    <name type="common">Flat porcelain crab</name>
    <dbReference type="NCBI Taxonomy" id="88211"/>
    <lineage>
        <taxon>Eukaryota</taxon>
        <taxon>Metazoa</taxon>
        <taxon>Ecdysozoa</taxon>
        <taxon>Arthropoda</taxon>
        <taxon>Crustacea</taxon>
        <taxon>Multicrustacea</taxon>
        <taxon>Malacostraca</taxon>
        <taxon>Eumalacostraca</taxon>
        <taxon>Eucarida</taxon>
        <taxon>Decapoda</taxon>
        <taxon>Pleocyemata</taxon>
        <taxon>Anomura</taxon>
        <taxon>Galatheoidea</taxon>
        <taxon>Porcellanidae</taxon>
        <taxon>Petrolisthes</taxon>
    </lineage>
</organism>
<reference evidence="15" key="1">
    <citation type="submission" date="2023-10" db="EMBL/GenBank/DDBJ databases">
        <title>Genome assemblies of two species of porcelain crab, Petrolisthes cinctipes and Petrolisthes manimaculis (Anomura: Porcellanidae).</title>
        <authorList>
            <person name="Angst P."/>
        </authorList>
    </citation>
    <scope>NUCLEOTIDE SEQUENCE</scope>
    <source>
        <strain evidence="15">PB745_01</strain>
        <tissue evidence="15">Gill</tissue>
    </source>
</reference>
<evidence type="ECO:0000256" key="4">
    <source>
        <dbReference type="ARBA" id="ARBA00012557"/>
    </source>
</evidence>
<keyword evidence="11 13" id="KW-0472">Membrane</keyword>
<feature type="transmembrane region" description="Helical" evidence="13">
    <location>
        <begin position="61"/>
        <end position="83"/>
    </location>
</feature>
<sequence length="704" mass="79879">MEGEDTAASKDRNEGEGGTTQRNQKLSRSDEVISRSLLYTTNGEQYTRLAITMVRRIQVPWCVRSAVAFSVGFSLGALLHLGINMTFNSTQHEVNGTLEHEVNMTHNLTQHEVNGTLEHEVNMTHNLTQHEVNGTLEHEVNMTHNLTQHEVNGTLEHEVNMTHNLTQHEVNGTLEHEVNMTHNLTQHEVNGTLEHEVNMTHNLTQHEVNGTLEHEVNMTHNLTQHEVNGTLEHEVNMTHNLTQHEVNGTLEHEVNMTHNLTQHEVNGTLEHEVNMTHNLTQHEVNGTLEHEVNMTHNLTQHEVNGTLEHEVNMTHNLTQHEVNGTLEHEVNMTHNLTQHAVNGTLEHEVNMTHNLTQHEVNGTLEHEVNMTHNLTQHEVNGTLEHEVNMTHNLTQHAVNGTLEHEGRWSSGSLLPDTPEAARSTASPPRILCYVLTGPKTHQASLHVKNTWGQRCDRTLFFSTQEDPNLGTIALDVPEGYNYLWAKAKGALGHLHTNFPGYDWYMKADDDTFVIVENLRYFLKDIDPGNPVYYGVKFKHHVKQGYMSGGGGYVLSSEALRRFVIDALTLTDQTRCSTNDTRGAEDLLLGECLESIGVSAGDSLDEKGRSRFFSHSPLSLFYKQPLINRFHWYWRYLWHKHGVGPDCCSQHLVSFHDIDPRMMWTLETLLYRIHIHHDLQPPHLNTSTSTVPPPTSPVLFSSTSS</sequence>
<evidence type="ECO:0000256" key="9">
    <source>
        <dbReference type="ARBA" id="ARBA00022968"/>
    </source>
</evidence>
<evidence type="ECO:0000256" key="13">
    <source>
        <dbReference type="SAM" id="Phobius"/>
    </source>
</evidence>
<feature type="region of interest" description="Disordered" evidence="12">
    <location>
        <begin position="1"/>
        <end position="28"/>
    </location>
</feature>
<evidence type="ECO:0000256" key="2">
    <source>
        <dbReference type="ARBA" id="ARBA00004922"/>
    </source>
</evidence>
<dbReference type="Gene3D" id="3.90.550.50">
    <property type="match status" value="1"/>
</dbReference>
<evidence type="ECO:0000256" key="6">
    <source>
        <dbReference type="ARBA" id="ARBA00022679"/>
    </source>
</evidence>
<keyword evidence="5" id="KW-0328">Glycosyltransferase</keyword>
<evidence type="ECO:0000256" key="10">
    <source>
        <dbReference type="ARBA" id="ARBA00022989"/>
    </source>
</evidence>
<dbReference type="GO" id="GO:0016263">
    <property type="term" value="F:glycoprotein-N-acetylgalactosamine 3-beta-galactosyltransferase activity"/>
    <property type="evidence" value="ECO:0007669"/>
    <property type="project" value="UniProtKB-EC"/>
</dbReference>
<dbReference type="GO" id="GO:0016020">
    <property type="term" value="C:membrane"/>
    <property type="evidence" value="ECO:0007669"/>
    <property type="project" value="UniProtKB-SubCell"/>
</dbReference>
<dbReference type="Pfam" id="PF02434">
    <property type="entry name" value="Fringe"/>
    <property type="match status" value="1"/>
</dbReference>
<keyword evidence="8" id="KW-0547">Nucleotide-binding</keyword>
<comment type="pathway">
    <text evidence="2">Protein modification; protein glycosylation.</text>
</comment>
<accession>A0AAE1FFG0</accession>
<keyword evidence="16" id="KW-1185">Reference proteome</keyword>
<evidence type="ECO:0000313" key="15">
    <source>
        <dbReference type="EMBL" id="KAK3873282.1"/>
    </source>
</evidence>
<dbReference type="Proteomes" id="UP001286313">
    <property type="component" value="Unassembled WGS sequence"/>
</dbReference>
<evidence type="ECO:0000256" key="5">
    <source>
        <dbReference type="ARBA" id="ARBA00022676"/>
    </source>
</evidence>